<evidence type="ECO:0000256" key="8">
    <source>
        <dbReference type="SAM" id="Phobius"/>
    </source>
</evidence>
<dbReference type="Gene3D" id="1.20.1250.20">
    <property type="entry name" value="MFS general substrate transporter like domains"/>
    <property type="match status" value="1"/>
</dbReference>
<keyword evidence="5 8" id="KW-1133">Transmembrane helix</keyword>
<dbReference type="InterPro" id="IPR036259">
    <property type="entry name" value="MFS_trans_sf"/>
</dbReference>
<dbReference type="PANTHER" id="PTHR23503:SF8">
    <property type="entry name" value="FACILITATED GLUCOSE TRANSPORTER PROTEIN 1"/>
    <property type="match status" value="1"/>
</dbReference>
<dbReference type="GO" id="GO:0016020">
    <property type="term" value="C:membrane"/>
    <property type="evidence" value="ECO:0007669"/>
    <property type="project" value="UniProtKB-SubCell"/>
</dbReference>
<evidence type="ECO:0000256" key="7">
    <source>
        <dbReference type="RuleBase" id="RU003346"/>
    </source>
</evidence>
<evidence type="ECO:0000256" key="4">
    <source>
        <dbReference type="ARBA" id="ARBA00022692"/>
    </source>
</evidence>
<evidence type="ECO:0000256" key="2">
    <source>
        <dbReference type="ARBA" id="ARBA00010992"/>
    </source>
</evidence>
<sequence length="495" mass="53039">MDPRTWFRSLTPYFLYILFIATIGPLLFGYHLAELNTPQEVITCKRKSLFSPNAAVPTLPQCIKMNPTEIGLVSSIFTLGGLIGALTGGPLSSRLGRLRTMQFTTIFFIVGPVFEALAPSIPVMAFGRLISGIGAGASVVVVPIYISEIAPPAEKGFFGSLTQVMVNAGIFVTQLLGYFLSYGQMWRLVLAVGGAIGAAQAVGLLFSAESPTWTADQGKGRKARTVLAKIRGDKFDIEDEVSGWRVDDVNEVNDEEETLLTSDEHMSLHSGNSTGSHEKMKHLGMFEVIRHPEHNKAVLAVVMVMIAQQFTGINSIIMYGVALLADLLQSNAAALNLAVSAINIIVTASCAPLVDNLGRKYCLLVSIGGMGVSSLLLAIGITRSLSVLSAVAVLFFVGSFGVGLGPIPFILSSELVSTDAVGATQSWALGANWISTFIVAQFFPIVNEALGKGKIYFIFAGAALFFGSFVAWWVPETMGKKDADEVWGRSNVRQD</sequence>
<dbReference type="Proteomes" id="UP000800235">
    <property type="component" value="Unassembled WGS sequence"/>
</dbReference>
<dbReference type="InterPro" id="IPR005829">
    <property type="entry name" value="Sugar_transporter_CS"/>
</dbReference>
<dbReference type="SUPFAM" id="SSF103473">
    <property type="entry name" value="MFS general substrate transporter"/>
    <property type="match status" value="1"/>
</dbReference>
<keyword evidence="11" id="KW-1185">Reference proteome</keyword>
<accession>A0A9P4NJQ8</accession>
<comment type="caution">
    <text evidence="10">The sequence shown here is derived from an EMBL/GenBank/DDBJ whole genome shotgun (WGS) entry which is preliminary data.</text>
</comment>
<comment type="similarity">
    <text evidence="2 7">Belongs to the major facilitator superfamily. Sugar transporter (TC 2.A.1.1) family.</text>
</comment>
<feature type="transmembrane region" description="Helical" evidence="8">
    <location>
        <begin position="158"/>
        <end position="180"/>
    </location>
</feature>
<evidence type="ECO:0000256" key="6">
    <source>
        <dbReference type="ARBA" id="ARBA00023136"/>
    </source>
</evidence>
<dbReference type="InterPro" id="IPR020846">
    <property type="entry name" value="MFS_dom"/>
</dbReference>
<dbReference type="NCBIfam" id="TIGR00879">
    <property type="entry name" value="SP"/>
    <property type="match status" value="1"/>
</dbReference>
<gene>
    <name evidence="10" type="ORF">EJ08DRAFT_595268</name>
</gene>
<dbReference type="InterPro" id="IPR003663">
    <property type="entry name" value="Sugar/inositol_transpt"/>
</dbReference>
<feature type="transmembrane region" description="Helical" evidence="8">
    <location>
        <begin position="387"/>
        <end position="411"/>
    </location>
</feature>
<dbReference type="PROSITE" id="PS50850">
    <property type="entry name" value="MFS"/>
    <property type="match status" value="1"/>
</dbReference>
<feature type="transmembrane region" description="Helical" evidence="8">
    <location>
        <begin position="129"/>
        <end position="146"/>
    </location>
</feature>
<evidence type="ECO:0000256" key="5">
    <source>
        <dbReference type="ARBA" id="ARBA00022989"/>
    </source>
</evidence>
<comment type="subcellular location">
    <subcellularLocation>
        <location evidence="1">Membrane</location>
        <topology evidence="1">Multi-pass membrane protein</topology>
    </subcellularLocation>
</comment>
<feature type="transmembrane region" description="Helical" evidence="8">
    <location>
        <begin position="186"/>
        <end position="206"/>
    </location>
</feature>
<organism evidence="10 11">
    <name type="scientific">Tothia fuscella</name>
    <dbReference type="NCBI Taxonomy" id="1048955"/>
    <lineage>
        <taxon>Eukaryota</taxon>
        <taxon>Fungi</taxon>
        <taxon>Dikarya</taxon>
        <taxon>Ascomycota</taxon>
        <taxon>Pezizomycotina</taxon>
        <taxon>Dothideomycetes</taxon>
        <taxon>Pleosporomycetidae</taxon>
        <taxon>Venturiales</taxon>
        <taxon>Cylindrosympodiaceae</taxon>
        <taxon>Tothia</taxon>
    </lineage>
</organism>
<dbReference type="InterPro" id="IPR045263">
    <property type="entry name" value="GLUT"/>
</dbReference>
<dbReference type="EMBL" id="MU007076">
    <property type="protein sequence ID" value="KAF2424249.1"/>
    <property type="molecule type" value="Genomic_DNA"/>
</dbReference>
<evidence type="ECO:0000313" key="10">
    <source>
        <dbReference type="EMBL" id="KAF2424249.1"/>
    </source>
</evidence>
<evidence type="ECO:0000256" key="1">
    <source>
        <dbReference type="ARBA" id="ARBA00004141"/>
    </source>
</evidence>
<dbReference type="Pfam" id="PF00083">
    <property type="entry name" value="Sugar_tr"/>
    <property type="match status" value="1"/>
</dbReference>
<dbReference type="PANTHER" id="PTHR23503">
    <property type="entry name" value="SOLUTE CARRIER FAMILY 2"/>
    <property type="match status" value="1"/>
</dbReference>
<evidence type="ECO:0000256" key="3">
    <source>
        <dbReference type="ARBA" id="ARBA00022448"/>
    </source>
</evidence>
<feature type="transmembrane region" description="Helical" evidence="8">
    <location>
        <begin position="297"/>
        <end position="321"/>
    </location>
</feature>
<dbReference type="PROSITE" id="PS00217">
    <property type="entry name" value="SUGAR_TRANSPORT_2"/>
    <property type="match status" value="1"/>
</dbReference>
<feature type="transmembrane region" description="Helical" evidence="8">
    <location>
        <begin position="12"/>
        <end position="33"/>
    </location>
</feature>
<feature type="transmembrane region" description="Helical" evidence="8">
    <location>
        <begin position="423"/>
        <end position="443"/>
    </location>
</feature>
<proteinExistence type="inferred from homology"/>
<protein>
    <submittedName>
        <fullName evidence="10">MFS glucose transporter</fullName>
    </submittedName>
</protein>
<keyword evidence="6 8" id="KW-0472">Membrane</keyword>
<feature type="transmembrane region" description="Helical" evidence="8">
    <location>
        <begin position="361"/>
        <end position="381"/>
    </location>
</feature>
<reference evidence="10" key="1">
    <citation type="journal article" date="2020" name="Stud. Mycol.">
        <title>101 Dothideomycetes genomes: a test case for predicting lifestyles and emergence of pathogens.</title>
        <authorList>
            <person name="Haridas S."/>
            <person name="Albert R."/>
            <person name="Binder M."/>
            <person name="Bloem J."/>
            <person name="Labutti K."/>
            <person name="Salamov A."/>
            <person name="Andreopoulos B."/>
            <person name="Baker S."/>
            <person name="Barry K."/>
            <person name="Bills G."/>
            <person name="Bluhm B."/>
            <person name="Cannon C."/>
            <person name="Castanera R."/>
            <person name="Culley D."/>
            <person name="Daum C."/>
            <person name="Ezra D."/>
            <person name="Gonzalez J."/>
            <person name="Henrissat B."/>
            <person name="Kuo A."/>
            <person name="Liang C."/>
            <person name="Lipzen A."/>
            <person name="Lutzoni F."/>
            <person name="Magnuson J."/>
            <person name="Mondo S."/>
            <person name="Nolan M."/>
            <person name="Ohm R."/>
            <person name="Pangilinan J."/>
            <person name="Park H.-J."/>
            <person name="Ramirez L."/>
            <person name="Alfaro M."/>
            <person name="Sun H."/>
            <person name="Tritt A."/>
            <person name="Yoshinaga Y."/>
            <person name="Zwiers L.-H."/>
            <person name="Turgeon B."/>
            <person name="Goodwin S."/>
            <person name="Spatafora J."/>
            <person name="Crous P."/>
            <person name="Grigoriev I."/>
        </authorList>
    </citation>
    <scope>NUCLEOTIDE SEQUENCE</scope>
    <source>
        <strain evidence="10">CBS 130266</strain>
    </source>
</reference>
<feature type="transmembrane region" description="Helical" evidence="8">
    <location>
        <begin position="455"/>
        <end position="474"/>
    </location>
</feature>
<dbReference type="AlphaFoldDB" id="A0A9P4NJQ8"/>
<dbReference type="InterPro" id="IPR005828">
    <property type="entry name" value="MFS_sugar_transport-like"/>
</dbReference>
<feature type="domain" description="Major facilitator superfamily (MFS) profile" evidence="9">
    <location>
        <begin position="17"/>
        <end position="478"/>
    </location>
</feature>
<dbReference type="GO" id="GO:0015149">
    <property type="term" value="F:hexose transmembrane transporter activity"/>
    <property type="evidence" value="ECO:0007669"/>
    <property type="project" value="TreeGrafter"/>
</dbReference>
<evidence type="ECO:0000259" key="9">
    <source>
        <dbReference type="PROSITE" id="PS50850"/>
    </source>
</evidence>
<feature type="transmembrane region" description="Helical" evidence="8">
    <location>
        <begin position="103"/>
        <end position="123"/>
    </location>
</feature>
<keyword evidence="4 8" id="KW-0812">Transmembrane</keyword>
<evidence type="ECO:0000313" key="11">
    <source>
        <dbReference type="Proteomes" id="UP000800235"/>
    </source>
</evidence>
<keyword evidence="10" id="KW-0762">Sugar transport</keyword>
<feature type="transmembrane region" description="Helical" evidence="8">
    <location>
        <begin position="70"/>
        <end position="91"/>
    </location>
</feature>
<name>A0A9P4NJQ8_9PEZI</name>
<keyword evidence="3 7" id="KW-0813">Transport</keyword>
<dbReference type="OrthoDB" id="4540492at2759"/>
<feature type="transmembrane region" description="Helical" evidence="8">
    <location>
        <begin position="333"/>
        <end position="354"/>
    </location>
</feature>
<dbReference type="PRINTS" id="PR00171">
    <property type="entry name" value="SUGRTRNSPORT"/>
</dbReference>